<dbReference type="Pfam" id="PF13376">
    <property type="entry name" value="OmdA"/>
    <property type="match status" value="1"/>
</dbReference>
<comment type="caution">
    <text evidence="2">The sequence shown here is derived from an EMBL/GenBank/DDBJ whole genome shotgun (WGS) entry which is preliminary data.</text>
</comment>
<evidence type="ECO:0000313" key="3">
    <source>
        <dbReference type="Proteomes" id="UP001228044"/>
    </source>
</evidence>
<dbReference type="RefSeq" id="WP_290360966.1">
    <property type="nucleotide sequence ID" value="NZ_JAUHHC010000005.1"/>
</dbReference>
<feature type="domain" description="YdhG-like" evidence="1">
    <location>
        <begin position="23"/>
        <end position="116"/>
    </location>
</feature>
<dbReference type="EMBL" id="JAUHHC010000005">
    <property type="protein sequence ID" value="MDN3922672.1"/>
    <property type="molecule type" value="Genomic_DNA"/>
</dbReference>
<proteinExistence type="predicted"/>
<gene>
    <name evidence="2" type="ORF">QWJ38_20460</name>
</gene>
<keyword evidence="3" id="KW-1185">Reference proteome</keyword>
<evidence type="ECO:0000259" key="1">
    <source>
        <dbReference type="Pfam" id="PF08818"/>
    </source>
</evidence>
<sequence length="204" mass="22912">MSDALRIDPRIDAYIEKSADFARPILQLLREQVHRACPETVEAIKWGMPHFLLDGKILAGMAAFKAHCTFGFWQRGAAGDEAAEGKRSEAMGQYGRIEKLADLPAQRELQRQIKQAAALIRSGAKSSLERKPRPRLEAPADLLAALAADAKARATFEAFPPGKQRDYIEWITEAKREDTRAKRLAQSVEWLAEGKARHWKYEAC</sequence>
<protein>
    <submittedName>
        <fullName evidence="2">YdeI/OmpD-associated family protein</fullName>
    </submittedName>
</protein>
<dbReference type="Proteomes" id="UP001228044">
    <property type="component" value="Unassembled WGS sequence"/>
</dbReference>
<organism evidence="2 3">
    <name type="scientific">Roseateles violae</name>
    <dbReference type="NCBI Taxonomy" id="3058042"/>
    <lineage>
        <taxon>Bacteria</taxon>
        <taxon>Pseudomonadati</taxon>
        <taxon>Pseudomonadota</taxon>
        <taxon>Betaproteobacteria</taxon>
        <taxon>Burkholderiales</taxon>
        <taxon>Sphaerotilaceae</taxon>
        <taxon>Roseateles</taxon>
    </lineage>
</organism>
<dbReference type="Gene3D" id="3.90.1150.200">
    <property type="match status" value="1"/>
</dbReference>
<evidence type="ECO:0000313" key="2">
    <source>
        <dbReference type="EMBL" id="MDN3922672.1"/>
    </source>
</evidence>
<accession>A0ABT8DYL8</accession>
<name>A0ABT8DYL8_9BURK</name>
<dbReference type="InterPro" id="IPR014922">
    <property type="entry name" value="YdhG-like"/>
</dbReference>
<dbReference type="SUPFAM" id="SSF159888">
    <property type="entry name" value="YdhG-like"/>
    <property type="match status" value="1"/>
</dbReference>
<dbReference type="Pfam" id="PF08818">
    <property type="entry name" value="DUF1801"/>
    <property type="match status" value="1"/>
</dbReference>
<reference evidence="2 3" key="1">
    <citation type="submission" date="2023-06" db="EMBL/GenBank/DDBJ databases">
        <title>Pelomonas sp. PFR6 16S ribosomal RNA gene Genome sequencing and assembly.</title>
        <authorList>
            <person name="Woo H."/>
        </authorList>
    </citation>
    <scope>NUCLEOTIDE SEQUENCE [LARGE SCALE GENOMIC DNA]</scope>
    <source>
        <strain evidence="2 3">PFR6</strain>
    </source>
</reference>